<dbReference type="EMBL" id="CP016022">
    <property type="protein sequence ID" value="ANJ72065.1"/>
    <property type="molecule type" value="Genomic_DNA"/>
</dbReference>
<sequence>MKYSRAAMLLSIAATSFAHAQSAGQWVVNAGWMHLAPQDSSQPLTVNALGQSAVVPGSGSTLANANTFALTTRYFVTDHVALETVLGIPPKLHLNGTGTLASVGEMGTARAWSPAAQVQYHFGEPTARVRPYLGAGLAYVWYRDIELSRPLATGQILASPATGSMLVGPTTASLSKSFAPIVNAGLTYNIDAHWSIGASVSYMWLSTTATLTTQAPVGTVTTTSKVRINPLASFLSVGYQF</sequence>
<accession>A0A191ZV89</accession>
<dbReference type="GO" id="GO:0055085">
    <property type="term" value="P:transmembrane transport"/>
    <property type="evidence" value="ECO:0007669"/>
    <property type="project" value="TreeGrafter"/>
</dbReference>
<dbReference type="OrthoDB" id="9807574at2"/>
<evidence type="ECO:0000256" key="1">
    <source>
        <dbReference type="ARBA" id="ARBA00004442"/>
    </source>
</evidence>
<protein>
    <submittedName>
        <fullName evidence="2">Uncharacterized protein</fullName>
    </submittedName>
</protein>
<evidence type="ECO:0000313" key="2">
    <source>
        <dbReference type="EMBL" id="ANJ72065.1"/>
    </source>
</evidence>
<keyword evidence="3" id="KW-1185">Reference proteome</keyword>
<dbReference type="AlphaFoldDB" id="A0A191ZV89"/>
<reference evidence="3" key="1">
    <citation type="submission" date="2016-06" db="EMBL/GenBank/DDBJ databases">
        <authorList>
            <person name="Xu Y."/>
            <person name="Nagy A."/>
            <person name="Yan X."/>
            <person name="Kim S.W."/>
            <person name="Haley B."/>
            <person name="Liu N.T."/>
            <person name="Nou X."/>
        </authorList>
    </citation>
    <scope>NUCLEOTIDE SEQUENCE [LARGE SCALE GENOMIC DNA]</scope>
    <source>
        <strain evidence="3">ATCC 49129</strain>
    </source>
</reference>
<dbReference type="SUPFAM" id="SSF56925">
    <property type="entry name" value="OMPA-like"/>
    <property type="match status" value="1"/>
</dbReference>
<name>A0A191ZV89_9RALS</name>
<comment type="subcellular location">
    <subcellularLocation>
        <location evidence="1">Cell outer membrane</location>
    </subcellularLocation>
</comment>
<dbReference type="Gene3D" id="2.40.160.20">
    <property type="match status" value="1"/>
</dbReference>
<organism evidence="2 3">
    <name type="scientific">Ralstonia insidiosa</name>
    <dbReference type="NCBI Taxonomy" id="190721"/>
    <lineage>
        <taxon>Bacteria</taxon>
        <taxon>Pseudomonadati</taxon>
        <taxon>Pseudomonadota</taxon>
        <taxon>Betaproteobacteria</taxon>
        <taxon>Burkholderiales</taxon>
        <taxon>Burkholderiaceae</taxon>
        <taxon>Ralstonia</taxon>
    </lineage>
</organism>
<dbReference type="Pfam" id="PF03922">
    <property type="entry name" value="OmpW"/>
    <property type="match status" value="1"/>
</dbReference>
<proteinExistence type="predicted"/>
<evidence type="ECO:0000313" key="3">
    <source>
        <dbReference type="Proteomes" id="UP000078572"/>
    </source>
</evidence>
<dbReference type="Proteomes" id="UP000078572">
    <property type="component" value="Chromosome 1"/>
</dbReference>
<dbReference type="STRING" id="190721.ACS15_1392"/>
<dbReference type="PANTHER" id="PTHR36920">
    <property type="match status" value="1"/>
</dbReference>
<dbReference type="InterPro" id="IPR011250">
    <property type="entry name" value="OMP/PagP_B-barrel"/>
</dbReference>
<dbReference type="PANTHER" id="PTHR36920:SF1">
    <property type="entry name" value="OUTER MEMBRANE PROTEIN W"/>
    <property type="match status" value="1"/>
</dbReference>
<dbReference type="GeneID" id="61525595"/>
<dbReference type="RefSeq" id="WP_064802737.1">
    <property type="nucleotide sequence ID" value="NZ_CP016022.1"/>
</dbReference>
<dbReference type="InterPro" id="IPR005618">
    <property type="entry name" value="OMPW"/>
</dbReference>
<dbReference type="GO" id="GO:0009279">
    <property type="term" value="C:cell outer membrane"/>
    <property type="evidence" value="ECO:0007669"/>
    <property type="project" value="UniProtKB-SubCell"/>
</dbReference>
<gene>
    <name evidence="2" type="ORF">A9Y76_06120</name>
</gene>